<proteinExistence type="predicted"/>
<feature type="region of interest" description="Disordered" evidence="1">
    <location>
        <begin position="395"/>
        <end position="529"/>
    </location>
</feature>
<feature type="region of interest" description="Disordered" evidence="1">
    <location>
        <begin position="133"/>
        <end position="167"/>
    </location>
</feature>
<evidence type="ECO:0000313" key="2">
    <source>
        <dbReference type="EMBL" id="KAK6985213.1"/>
    </source>
</evidence>
<gene>
    <name evidence="2" type="ORF">R3P38DRAFT_2805937</name>
</gene>
<feature type="compositionally biased region" description="Low complexity" evidence="1">
    <location>
        <begin position="145"/>
        <end position="165"/>
    </location>
</feature>
<feature type="compositionally biased region" description="Basic and acidic residues" evidence="1">
    <location>
        <begin position="300"/>
        <end position="330"/>
    </location>
</feature>
<dbReference type="AlphaFoldDB" id="A0AAV9ZLV8"/>
<sequence length="574" mass="61376">MTLALALYLSNVLPHSGDQHLLRKWNALSRRRLLPRSSFPAADSAFTACFLAGSFPAGDSASTAASFINRIYAADIVSAGHDRVSTKISASAAAVASGFGVNPPPSFHANAVPSAALLYPALKNREAEALPGSYTRRYPVPPVFTPTTPSRSGSPNTSTTSTLPPRVMRRRARTSHGGEIGACVGGEEWGGVEERRRRALKTRRRRTRVVPKDPDDEEDDEEDDIPLAAHESTAGSEGNPWYGAWKRTWRGRGGGGRRGRGQEEAGGTPSDVRLMRYLPPPPQSPIPSRPPSRPRRPTRERRVPVDANQKEAELQDRLLKRKNDARESVASKRLHSSFMRQLGDSGREGRGDASGVVEGGKILERTNMGGGAARCLLRASETRRTRQNNVWRREEVENVGGDASEGLKGVGRPEYAKMPGAGAGSPIHRIQACCDRQNDGGRRANNAEGEVSGGLKAVGRPEYAKMPGAGLGRRSTESKRAATAKTTNAEGEVSGGLKAVGRPEYAKMPGAGLGRRSTESKRAATAKTTVDVGRRVHNAEGEVAGGVEGTEKPELAVVRCAVGAGNCKSSREAR</sequence>
<organism evidence="2 3">
    <name type="scientific">Favolaschia claudopus</name>
    <dbReference type="NCBI Taxonomy" id="2862362"/>
    <lineage>
        <taxon>Eukaryota</taxon>
        <taxon>Fungi</taxon>
        <taxon>Dikarya</taxon>
        <taxon>Basidiomycota</taxon>
        <taxon>Agaricomycotina</taxon>
        <taxon>Agaricomycetes</taxon>
        <taxon>Agaricomycetidae</taxon>
        <taxon>Agaricales</taxon>
        <taxon>Marasmiineae</taxon>
        <taxon>Mycenaceae</taxon>
        <taxon>Favolaschia</taxon>
    </lineage>
</organism>
<protein>
    <submittedName>
        <fullName evidence="2">Uncharacterized protein</fullName>
    </submittedName>
</protein>
<evidence type="ECO:0000313" key="3">
    <source>
        <dbReference type="Proteomes" id="UP001362999"/>
    </source>
</evidence>
<dbReference type="EMBL" id="JAWWNJ010000132">
    <property type="protein sequence ID" value="KAK6985213.1"/>
    <property type="molecule type" value="Genomic_DNA"/>
</dbReference>
<feature type="compositionally biased region" description="Pro residues" evidence="1">
    <location>
        <begin position="278"/>
        <end position="291"/>
    </location>
</feature>
<keyword evidence="3" id="KW-1185">Reference proteome</keyword>
<evidence type="ECO:0000256" key="1">
    <source>
        <dbReference type="SAM" id="MobiDB-lite"/>
    </source>
</evidence>
<feature type="compositionally biased region" description="Basic residues" evidence="1">
    <location>
        <begin position="197"/>
        <end position="209"/>
    </location>
</feature>
<feature type="compositionally biased region" description="Acidic residues" evidence="1">
    <location>
        <begin position="214"/>
        <end position="225"/>
    </location>
</feature>
<dbReference type="Proteomes" id="UP001362999">
    <property type="component" value="Unassembled WGS sequence"/>
</dbReference>
<feature type="region of interest" description="Disordered" evidence="1">
    <location>
        <begin position="191"/>
        <end position="364"/>
    </location>
</feature>
<accession>A0AAV9ZLV8</accession>
<reference evidence="2 3" key="1">
    <citation type="journal article" date="2024" name="J Genomics">
        <title>Draft genome sequencing and assembly of Favolaschia claudopus CIRM-BRFM 2984 isolated from oak limbs.</title>
        <authorList>
            <person name="Navarro D."/>
            <person name="Drula E."/>
            <person name="Chaduli D."/>
            <person name="Cazenave R."/>
            <person name="Ahrendt S."/>
            <person name="Wang J."/>
            <person name="Lipzen A."/>
            <person name="Daum C."/>
            <person name="Barry K."/>
            <person name="Grigoriev I.V."/>
            <person name="Favel A."/>
            <person name="Rosso M.N."/>
            <person name="Martin F."/>
        </authorList>
    </citation>
    <scope>NUCLEOTIDE SEQUENCE [LARGE SCALE GENOMIC DNA]</scope>
    <source>
        <strain evidence="2 3">CIRM-BRFM 2984</strain>
    </source>
</reference>
<name>A0AAV9ZLV8_9AGAR</name>
<feature type="compositionally biased region" description="Basic residues" evidence="1">
    <location>
        <begin position="247"/>
        <end position="259"/>
    </location>
</feature>
<comment type="caution">
    <text evidence="2">The sequence shown here is derived from an EMBL/GenBank/DDBJ whole genome shotgun (WGS) entry which is preliminary data.</text>
</comment>